<evidence type="ECO:0000313" key="2">
    <source>
        <dbReference type="Proteomes" id="UP000243342"/>
    </source>
</evidence>
<keyword evidence="2" id="KW-1185">Reference proteome</keyword>
<accession>A0A1J7B9J0</accession>
<reference evidence="1 2" key="1">
    <citation type="submission" date="2016-10" db="EMBL/GenBank/DDBJ databases">
        <title>Genome sequence of Streptomyces gilvigriseus MUSC 26.</title>
        <authorList>
            <person name="Lee L.-H."/>
            <person name="Ser H.-L."/>
        </authorList>
    </citation>
    <scope>NUCLEOTIDE SEQUENCE [LARGE SCALE GENOMIC DNA]</scope>
    <source>
        <strain evidence="1 2">MUSC 26</strain>
    </source>
</reference>
<comment type="caution">
    <text evidence="1">The sequence shown here is derived from an EMBL/GenBank/DDBJ whole genome shotgun (WGS) entry which is preliminary data.</text>
</comment>
<proteinExistence type="predicted"/>
<gene>
    <name evidence="1" type="ORF">BIV57_22510</name>
</gene>
<dbReference type="EMBL" id="MLCF01000177">
    <property type="protein sequence ID" value="OIV35261.1"/>
    <property type="molecule type" value="Genomic_DNA"/>
</dbReference>
<dbReference type="RefSeq" id="WP_071658780.1">
    <property type="nucleotide sequence ID" value="NZ_MLCF01000177.1"/>
</dbReference>
<dbReference type="Proteomes" id="UP000243342">
    <property type="component" value="Unassembled WGS sequence"/>
</dbReference>
<name>A0A1J7B9J0_9ACTN</name>
<dbReference type="OrthoDB" id="9815836at2"/>
<sequence>MTLTLETDTSACEISTTNLDGLEPDAVHALIQAVRLLAEGVPDTGARWPSEPRGHFIDLSHGWRGQAGIAIHPFADDWLDTSLNHTPGVWTPRRGPALFTATTTLPALVRAFTEAFGAARSGYVNHDRPRFGPYWRHPFPEQEFARLQAAGTALADGA</sequence>
<protein>
    <submittedName>
        <fullName evidence="1">Uncharacterized protein</fullName>
    </submittedName>
</protein>
<dbReference type="AlphaFoldDB" id="A0A1J7B9J0"/>
<organism evidence="1 2">
    <name type="scientific">Mangrovactinospora gilvigrisea</name>
    <dbReference type="NCBI Taxonomy" id="1428644"/>
    <lineage>
        <taxon>Bacteria</taxon>
        <taxon>Bacillati</taxon>
        <taxon>Actinomycetota</taxon>
        <taxon>Actinomycetes</taxon>
        <taxon>Kitasatosporales</taxon>
        <taxon>Streptomycetaceae</taxon>
        <taxon>Mangrovactinospora</taxon>
    </lineage>
</organism>
<evidence type="ECO:0000313" key="1">
    <source>
        <dbReference type="EMBL" id="OIV35261.1"/>
    </source>
</evidence>